<name>A0A2P8FNC6_9BACT</name>
<dbReference type="GO" id="GO:0016989">
    <property type="term" value="F:sigma factor antagonist activity"/>
    <property type="evidence" value="ECO:0007669"/>
    <property type="project" value="TreeGrafter"/>
</dbReference>
<sequence>MTEKYQTYTLADFIQDEAFIQWAKSPNEAGDAFWEQIAASYPYQKEVIAQARQTVLNLAELSRPAFDEKEAGLIWAQISGQMNEAPVSASVFRLGWLRYAAAAVVVLLTAWGIRHWYREPETLYAQRTEQLENVHEEINETGNARIVQLPDGSQVTLAQGSRISFSPNMDGSKREVYLSGEAFFDVKRNPSKPFFVYAGELTTRVLGTSFTVRSFEKENVASVQVRTGSVSVEARAPRKTQSVVLAPNQQVSFFRKEERLSMGLVKAPQPVIPQAELARFTFNNAPVGTIFDSLSKAYGIEIEYDKEAVAACRLTSSVQEESLFEILGVICEAIEADYQVAGAKIRISDPHCN</sequence>
<keyword evidence="4" id="KW-1185">Reference proteome</keyword>
<dbReference type="Gene3D" id="3.55.50.30">
    <property type="match status" value="1"/>
</dbReference>
<dbReference type="Pfam" id="PF16344">
    <property type="entry name" value="FecR_C"/>
    <property type="match status" value="1"/>
</dbReference>
<organism evidence="3 4">
    <name type="scientific">Dyadobacter jiangsuensis</name>
    <dbReference type="NCBI Taxonomy" id="1591085"/>
    <lineage>
        <taxon>Bacteria</taxon>
        <taxon>Pseudomonadati</taxon>
        <taxon>Bacteroidota</taxon>
        <taxon>Cytophagia</taxon>
        <taxon>Cytophagales</taxon>
        <taxon>Spirosomataceae</taxon>
        <taxon>Dyadobacter</taxon>
    </lineage>
</organism>
<evidence type="ECO:0000259" key="2">
    <source>
        <dbReference type="Pfam" id="PF16344"/>
    </source>
</evidence>
<gene>
    <name evidence="3" type="ORF">CLV60_11799</name>
</gene>
<evidence type="ECO:0000313" key="3">
    <source>
        <dbReference type="EMBL" id="PSL23222.1"/>
    </source>
</evidence>
<dbReference type="Proteomes" id="UP000241964">
    <property type="component" value="Unassembled WGS sequence"/>
</dbReference>
<accession>A0A2P8FNC6</accession>
<proteinExistence type="predicted"/>
<dbReference type="AlphaFoldDB" id="A0A2P8FNC6"/>
<protein>
    <submittedName>
        <fullName evidence="3">FecR family protein</fullName>
    </submittedName>
</protein>
<dbReference type="InterPro" id="IPR012373">
    <property type="entry name" value="Ferrdict_sens_TM"/>
</dbReference>
<dbReference type="PANTHER" id="PTHR30273">
    <property type="entry name" value="PERIPLASMIC SIGNAL SENSOR AND SIGMA FACTOR ACTIVATOR FECR-RELATED"/>
    <property type="match status" value="1"/>
</dbReference>
<dbReference type="PANTHER" id="PTHR30273:SF2">
    <property type="entry name" value="PROTEIN FECR"/>
    <property type="match status" value="1"/>
</dbReference>
<dbReference type="InterPro" id="IPR006860">
    <property type="entry name" value="FecR"/>
</dbReference>
<dbReference type="PIRSF" id="PIRSF018266">
    <property type="entry name" value="FecR"/>
    <property type="match status" value="1"/>
</dbReference>
<dbReference type="Pfam" id="PF04773">
    <property type="entry name" value="FecR"/>
    <property type="match status" value="1"/>
</dbReference>
<evidence type="ECO:0000259" key="1">
    <source>
        <dbReference type="Pfam" id="PF04773"/>
    </source>
</evidence>
<dbReference type="OrthoDB" id="645173at2"/>
<evidence type="ECO:0000313" key="4">
    <source>
        <dbReference type="Proteomes" id="UP000241964"/>
    </source>
</evidence>
<reference evidence="3 4" key="1">
    <citation type="submission" date="2018-03" db="EMBL/GenBank/DDBJ databases">
        <title>Genomic Encyclopedia of Archaeal and Bacterial Type Strains, Phase II (KMG-II): from individual species to whole genera.</title>
        <authorList>
            <person name="Goeker M."/>
        </authorList>
    </citation>
    <scope>NUCLEOTIDE SEQUENCE [LARGE SCALE GENOMIC DNA]</scope>
    <source>
        <strain evidence="3 4">DSM 29057</strain>
    </source>
</reference>
<dbReference type="RefSeq" id="WP_106598856.1">
    <property type="nucleotide sequence ID" value="NZ_PYAS01000017.1"/>
</dbReference>
<comment type="caution">
    <text evidence="3">The sequence shown here is derived from an EMBL/GenBank/DDBJ whole genome shotgun (WGS) entry which is preliminary data.</text>
</comment>
<feature type="domain" description="Protein FecR C-terminal" evidence="2">
    <location>
        <begin position="279"/>
        <end position="347"/>
    </location>
</feature>
<dbReference type="InterPro" id="IPR032508">
    <property type="entry name" value="FecR_C"/>
</dbReference>
<dbReference type="EMBL" id="PYAS01000017">
    <property type="protein sequence ID" value="PSL23222.1"/>
    <property type="molecule type" value="Genomic_DNA"/>
</dbReference>
<dbReference type="Gene3D" id="2.60.120.1440">
    <property type="match status" value="1"/>
</dbReference>
<feature type="domain" description="FecR protein" evidence="1">
    <location>
        <begin position="141"/>
        <end position="230"/>
    </location>
</feature>